<name>A0AB39SJ98_9ACTN</name>
<protein>
    <recommendedName>
        <fullName evidence="4">Transposase</fullName>
    </recommendedName>
</protein>
<sequence>MNRSVEALTTAARRRRERAKKAVEKALKEARKTRNPVSVTSIARAADVSTDFIYRRPVLRPQVEALRRARRDAAPDDAGHQPDTEAAASILVRRLTQQLSTERRKHREDVAQLQAALAAAHGEVLTLRRQPQSGFISQP</sequence>
<feature type="region of interest" description="Disordered" evidence="2">
    <location>
        <begin position="67"/>
        <end position="88"/>
    </location>
</feature>
<keyword evidence="1" id="KW-0175">Coiled coil</keyword>
<dbReference type="RefSeq" id="WP_369265056.1">
    <property type="nucleotide sequence ID" value="NZ_CP163440.1"/>
</dbReference>
<dbReference type="EMBL" id="CP163440">
    <property type="protein sequence ID" value="XDQ68232.1"/>
    <property type="molecule type" value="Genomic_DNA"/>
</dbReference>
<accession>A0AB39SJ98</accession>
<gene>
    <name evidence="3" type="ORF">AB5J50_49495</name>
</gene>
<feature type="compositionally biased region" description="Basic and acidic residues" evidence="2">
    <location>
        <begin position="67"/>
        <end position="83"/>
    </location>
</feature>
<dbReference type="AlphaFoldDB" id="A0AB39SJ98"/>
<evidence type="ECO:0000256" key="2">
    <source>
        <dbReference type="SAM" id="MobiDB-lite"/>
    </source>
</evidence>
<evidence type="ECO:0008006" key="4">
    <source>
        <dbReference type="Google" id="ProtNLM"/>
    </source>
</evidence>
<organism evidence="3">
    <name type="scientific">Streptomyces sp. R35</name>
    <dbReference type="NCBI Taxonomy" id="3238630"/>
    <lineage>
        <taxon>Bacteria</taxon>
        <taxon>Bacillati</taxon>
        <taxon>Actinomycetota</taxon>
        <taxon>Actinomycetes</taxon>
        <taxon>Kitasatosporales</taxon>
        <taxon>Streptomycetaceae</taxon>
        <taxon>Streptomyces</taxon>
    </lineage>
</organism>
<evidence type="ECO:0000256" key="1">
    <source>
        <dbReference type="SAM" id="Coils"/>
    </source>
</evidence>
<evidence type="ECO:0000313" key="3">
    <source>
        <dbReference type="EMBL" id="XDQ68232.1"/>
    </source>
</evidence>
<proteinExistence type="predicted"/>
<feature type="coiled-coil region" evidence="1">
    <location>
        <begin position="96"/>
        <end position="123"/>
    </location>
</feature>
<reference evidence="3" key="1">
    <citation type="submission" date="2024-07" db="EMBL/GenBank/DDBJ databases">
        <authorList>
            <person name="Yu S.T."/>
        </authorList>
    </citation>
    <scope>NUCLEOTIDE SEQUENCE</scope>
    <source>
        <strain evidence="3">R35</strain>
    </source>
</reference>